<comment type="caution">
    <text evidence="1">The sequence shown here is derived from an EMBL/GenBank/DDBJ whole genome shotgun (WGS) entry which is preliminary data.</text>
</comment>
<sequence length="260" mass="25978">MLSSEVQECAWHINTSARSRASFSTRSPPPPPRVFSLIPCSHSPTTPWKPYTTHIMVHTTRIFLALLAATLASALPLRPAARLASPNGLAARSPEPFVPRDNASGGSTNSGTGGSISQNIGRGDGNTYSGGDTSNGTGGDINQNIGRAVAAAARGDGNTYSGGDTSSGTGGNINQNIGVPRDNSSGGSTDSGTGGNINQNTGRGDGNTYSGGDTSNGTGGNINQNIGRAVVAARGDGNTYSGGDTSSGTGGNINQNIGSP</sequence>
<reference evidence="1" key="1">
    <citation type="submission" date="2021-02" db="EMBL/GenBank/DDBJ databases">
        <authorList>
            <consortium name="DOE Joint Genome Institute"/>
            <person name="Ahrendt S."/>
            <person name="Looney B.P."/>
            <person name="Miyauchi S."/>
            <person name="Morin E."/>
            <person name="Drula E."/>
            <person name="Courty P.E."/>
            <person name="Chicoki N."/>
            <person name="Fauchery L."/>
            <person name="Kohler A."/>
            <person name="Kuo A."/>
            <person name="Labutti K."/>
            <person name="Pangilinan J."/>
            <person name="Lipzen A."/>
            <person name="Riley R."/>
            <person name="Andreopoulos W."/>
            <person name="He G."/>
            <person name="Johnson J."/>
            <person name="Barry K.W."/>
            <person name="Grigoriev I.V."/>
            <person name="Nagy L."/>
            <person name="Hibbett D."/>
            <person name="Henrissat B."/>
            <person name="Matheny P.B."/>
            <person name="Labbe J."/>
            <person name="Martin F."/>
        </authorList>
    </citation>
    <scope>NUCLEOTIDE SEQUENCE</scope>
    <source>
        <strain evidence="1">FP105234-sp</strain>
    </source>
</reference>
<reference evidence="1" key="2">
    <citation type="journal article" date="2022" name="New Phytol.">
        <title>Evolutionary transition to the ectomycorrhizal habit in the genomes of a hyperdiverse lineage of mushroom-forming fungi.</title>
        <authorList>
            <person name="Looney B."/>
            <person name="Miyauchi S."/>
            <person name="Morin E."/>
            <person name="Drula E."/>
            <person name="Courty P.E."/>
            <person name="Kohler A."/>
            <person name="Kuo A."/>
            <person name="LaButti K."/>
            <person name="Pangilinan J."/>
            <person name="Lipzen A."/>
            <person name="Riley R."/>
            <person name="Andreopoulos W."/>
            <person name="He G."/>
            <person name="Johnson J."/>
            <person name="Nolan M."/>
            <person name="Tritt A."/>
            <person name="Barry K.W."/>
            <person name="Grigoriev I.V."/>
            <person name="Nagy L.G."/>
            <person name="Hibbett D."/>
            <person name="Henrissat B."/>
            <person name="Matheny P.B."/>
            <person name="Labbe J."/>
            <person name="Martin F.M."/>
        </authorList>
    </citation>
    <scope>NUCLEOTIDE SEQUENCE</scope>
    <source>
        <strain evidence="1">FP105234-sp</strain>
    </source>
</reference>
<evidence type="ECO:0000313" key="2">
    <source>
        <dbReference type="Proteomes" id="UP000814033"/>
    </source>
</evidence>
<organism evidence="1 2">
    <name type="scientific">Auriscalpium vulgare</name>
    <dbReference type="NCBI Taxonomy" id="40419"/>
    <lineage>
        <taxon>Eukaryota</taxon>
        <taxon>Fungi</taxon>
        <taxon>Dikarya</taxon>
        <taxon>Basidiomycota</taxon>
        <taxon>Agaricomycotina</taxon>
        <taxon>Agaricomycetes</taxon>
        <taxon>Russulales</taxon>
        <taxon>Auriscalpiaceae</taxon>
        <taxon>Auriscalpium</taxon>
    </lineage>
</organism>
<dbReference type="Proteomes" id="UP000814033">
    <property type="component" value="Unassembled WGS sequence"/>
</dbReference>
<name>A0ACB8S5A9_9AGAM</name>
<proteinExistence type="predicted"/>
<dbReference type="EMBL" id="MU275853">
    <property type="protein sequence ID" value="KAI0051356.1"/>
    <property type="molecule type" value="Genomic_DNA"/>
</dbReference>
<keyword evidence="2" id="KW-1185">Reference proteome</keyword>
<protein>
    <submittedName>
        <fullName evidence="1">Uncharacterized protein</fullName>
    </submittedName>
</protein>
<accession>A0ACB8S5A9</accession>
<evidence type="ECO:0000313" key="1">
    <source>
        <dbReference type="EMBL" id="KAI0051356.1"/>
    </source>
</evidence>
<gene>
    <name evidence="1" type="ORF">FA95DRAFT_321626</name>
</gene>